<keyword evidence="3" id="KW-0216">Detoxification</keyword>
<sequence length="343" mass="35485">MTDFCERFGLRLPILEAPMAGACPPELAIAVAEAGGMGADGVVLDPPERIRAWVERFRAGSAGPFQLNIWIPDPPVDDPARVRAAEDYLAGFGTPGGPGPAAPVFAEQCEAMLEAAPTVISSIMGVFAPDYVERMHARGIAWFACATTLSDALVAQEAGADAIVAQGMEAAGHRGTFDPAVAEQTAVGLFALLPHLVDRLRVPVIASGGIGDGRGVAAALALGASAVQVGTALLRSPEAGIDESWASALADLSPEVPVPTRAYSGRLGRAVPTPFVTAWSQPGSPPPAPYPDQRRLVGRWRRGAAAGIDPVNQWAGQSAALARPVPAGTIVQDMWDTARALLA</sequence>
<dbReference type="GO" id="GO:0016491">
    <property type="term" value="F:oxidoreductase activity"/>
    <property type="evidence" value="ECO:0007669"/>
    <property type="project" value="UniProtKB-KW"/>
</dbReference>
<reference evidence="11" key="1">
    <citation type="journal article" date="2019" name="Int. J. Syst. Evol. Microbiol.">
        <title>The Global Catalogue of Microorganisms (GCM) 10K type strain sequencing project: providing services to taxonomists for standard genome sequencing and annotation.</title>
        <authorList>
            <consortium name="The Broad Institute Genomics Platform"/>
            <consortium name="The Broad Institute Genome Sequencing Center for Infectious Disease"/>
            <person name="Wu L."/>
            <person name="Ma J."/>
        </authorList>
    </citation>
    <scope>NUCLEOTIDE SEQUENCE [LARGE SCALE GENOMIC DNA]</scope>
    <source>
        <strain evidence="11">CGMCC 4.7397</strain>
    </source>
</reference>
<dbReference type="EMBL" id="JBHSQK010000005">
    <property type="protein sequence ID" value="MFC5947015.1"/>
    <property type="molecule type" value="Genomic_DNA"/>
</dbReference>
<protein>
    <recommendedName>
        <fullName evidence="8">Propionate 3-nitronate monooxygenase</fullName>
    </recommendedName>
</protein>
<dbReference type="Gene3D" id="3.20.20.70">
    <property type="entry name" value="Aldolase class I"/>
    <property type="match status" value="1"/>
</dbReference>
<evidence type="ECO:0000256" key="1">
    <source>
        <dbReference type="ARBA" id="ARBA00001917"/>
    </source>
</evidence>
<name>A0ABW1I1E0_9PSEU</name>
<evidence type="ECO:0000256" key="2">
    <source>
        <dbReference type="ARBA" id="ARBA00009881"/>
    </source>
</evidence>
<keyword evidence="4" id="KW-0285">Flavoprotein</keyword>
<comment type="cofactor">
    <cofactor evidence="1">
        <name>FMN</name>
        <dbReference type="ChEBI" id="CHEBI:58210"/>
    </cofactor>
</comment>
<evidence type="ECO:0000256" key="7">
    <source>
        <dbReference type="ARBA" id="ARBA00023033"/>
    </source>
</evidence>
<evidence type="ECO:0000256" key="9">
    <source>
        <dbReference type="ARBA" id="ARBA00049401"/>
    </source>
</evidence>
<evidence type="ECO:0000313" key="10">
    <source>
        <dbReference type="EMBL" id="MFC5947015.1"/>
    </source>
</evidence>
<dbReference type="SUPFAM" id="SSF51412">
    <property type="entry name" value="Inosine monophosphate dehydrogenase (IMPDH)"/>
    <property type="match status" value="1"/>
</dbReference>
<comment type="similarity">
    <text evidence="2">Belongs to the nitronate monooxygenase family. NMO class I subfamily.</text>
</comment>
<dbReference type="InterPro" id="IPR013785">
    <property type="entry name" value="Aldolase_TIM"/>
</dbReference>
<dbReference type="InterPro" id="IPR004136">
    <property type="entry name" value="NMO"/>
</dbReference>
<evidence type="ECO:0000256" key="3">
    <source>
        <dbReference type="ARBA" id="ARBA00022575"/>
    </source>
</evidence>
<keyword evidence="5" id="KW-0288">FMN</keyword>
<evidence type="ECO:0000256" key="6">
    <source>
        <dbReference type="ARBA" id="ARBA00023002"/>
    </source>
</evidence>
<keyword evidence="6 10" id="KW-0560">Oxidoreductase</keyword>
<evidence type="ECO:0000256" key="4">
    <source>
        <dbReference type="ARBA" id="ARBA00022630"/>
    </source>
</evidence>
<dbReference type="Pfam" id="PF03060">
    <property type="entry name" value="NMO"/>
    <property type="match status" value="1"/>
</dbReference>
<dbReference type="RefSeq" id="WP_379563465.1">
    <property type="nucleotide sequence ID" value="NZ_JBHSQK010000005.1"/>
</dbReference>
<organism evidence="10 11">
    <name type="scientific">Pseudonocardia lutea</name>
    <dbReference type="NCBI Taxonomy" id="2172015"/>
    <lineage>
        <taxon>Bacteria</taxon>
        <taxon>Bacillati</taxon>
        <taxon>Actinomycetota</taxon>
        <taxon>Actinomycetes</taxon>
        <taxon>Pseudonocardiales</taxon>
        <taxon>Pseudonocardiaceae</taxon>
        <taxon>Pseudonocardia</taxon>
    </lineage>
</organism>
<dbReference type="PANTHER" id="PTHR42747:SF3">
    <property type="entry name" value="NITRONATE MONOOXYGENASE-RELATED"/>
    <property type="match status" value="1"/>
</dbReference>
<keyword evidence="11" id="KW-1185">Reference proteome</keyword>
<dbReference type="CDD" id="cd04730">
    <property type="entry name" value="NPD_like"/>
    <property type="match status" value="1"/>
</dbReference>
<dbReference type="Proteomes" id="UP001596119">
    <property type="component" value="Unassembled WGS sequence"/>
</dbReference>
<dbReference type="PANTHER" id="PTHR42747">
    <property type="entry name" value="NITRONATE MONOOXYGENASE-RELATED"/>
    <property type="match status" value="1"/>
</dbReference>
<comment type="catalytic activity">
    <reaction evidence="9">
        <text>3 propionate 3-nitronate + 3 O2 + H2O = 3 3-oxopropanoate + 2 nitrate + nitrite + H2O2 + 3 H(+)</text>
        <dbReference type="Rhea" id="RHEA:57332"/>
        <dbReference type="ChEBI" id="CHEBI:15377"/>
        <dbReference type="ChEBI" id="CHEBI:15378"/>
        <dbReference type="ChEBI" id="CHEBI:15379"/>
        <dbReference type="ChEBI" id="CHEBI:16240"/>
        <dbReference type="ChEBI" id="CHEBI:16301"/>
        <dbReference type="ChEBI" id="CHEBI:17632"/>
        <dbReference type="ChEBI" id="CHEBI:33190"/>
        <dbReference type="ChEBI" id="CHEBI:136067"/>
    </reaction>
</comment>
<gene>
    <name evidence="10" type="ORF">ACFQH9_01830</name>
</gene>
<evidence type="ECO:0000256" key="8">
    <source>
        <dbReference type="ARBA" id="ARBA00031155"/>
    </source>
</evidence>
<proteinExistence type="inferred from homology"/>
<comment type="caution">
    <text evidence="10">The sequence shown here is derived from an EMBL/GenBank/DDBJ whole genome shotgun (WGS) entry which is preliminary data.</text>
</comment>
<evidence type="ECO:0000256" key="5">
    <source>
        <dbReference type="ARBA" id="ARBA00022643"/>
    </source>
</evidence>
<keyword evidence="7" id="KW-0503">Monooxygenase</keyword>
<accession>A0ABW1I1E0</accession>
<evidence type="ECO:0000313" key="11">
    <source>
        <dbReference type="Proteomes" id="UP001596119"/>
    </source>
</evidence>